<dbReference type="InterPro" id="IPR026444">
    <property type="entry name" value="Secre_tail"/>
</dbReference>
<dbReference type="OrthoDB" id="614750at2"/>
<evidence type="ECO:0000259" key="1">
    <source>
        <dbReference type="Pfam" id="PF18962"/>
    </source>
</evidence>
<dbReference type="NCBIfam" id="TIGR04183">
    <property type="entry name" value="Por_Secre_tail"/>
    <property type="match status" value="1"/>
</dbReference>
<evidence type="ECO:0000313" key="2">
    <source>
        <dbReference type="EMBL" id="OQP59410.1"/>
    </source>
</evidence>
<keyword evidence="3" id="KW-1185">Reference proteome</keyword>
<dbReference type="EMBL" id="LVYD01000081">
    <property type="protein sequence ID" value="OQP59410.1"/>
    <property type="molecule type" value="Genomic_DNA"/>
</dbReference>
<accession>A0A1V9FM43</accession>
<evidence type="ECO:0000313" key="3">
    <source>
        <dbReference type="Proteomes" id="UP000192796"/>
    </source>
</evidence>
<dbReference type="Proteomes" id="UP000192796">
    <property type="component" value="Unassembled WGS sequence"/>
</dbReference>
<reference evidence="2 3" key="1">
    <citation type="submission" date="2016-03" db="EMBL/GenBank/DDBJ databases">
        <title>Niastella vici sp. nov., isolated from farmland soil.</title>
        <authorList>
            <person name="Chen L."/>
            <person name="Wang D."/>
            <person name="Yang S."/>
            <person name="Wang G."/>
        </authorList>
    </citation>
    <scope>NUCLEOTIDE SEQUENCE [LARGE SCALE GENOMIC DNA]</scope>
    <source>
        <strain evidence="2 3">DJ57</strain>
    </source>
</reference>
<dbReference type="RefSeq" id="WP_081154771.1">
    <property type="nucleotide sequence ID" value="NZ_LVYD01000081.1"/>
</dbReference>
<comment type="caution">
    <text evidence="2">The sequence shown here is derived from an EMBL/GenBank/DDBJ whole genome shotgun (WGS) entry which is preliminary data.</text>
</comment>
<dbReference type="AlphaFoldDB" id="A0A1V9FM43"/>
<organism evidence="2 3">
    <name type="scientific">Niastella vici</name>
    <dbReference type="NCBI Taxonomy" id="1703345"/>
    <lineage>
        <taxon>Bacteria</taxon>
        <taxon>Pseudomonadati</taxon>
        <taxon>Bacteroidota</taxon>
        <taxon>Chitinophagia</taxon>
        <taxon>Chitinophagales</taxon>
        <taxon>Chitinophagaceae</taxon>
        <taxon>Niastella</taxon>
    </lineage>
</organism>
<name>A0A1V9FM43_9BACT</name>
<dbReference type="Pfam" id="PF18962">
    <property type="entry name" value="Por_Secre_tail"/>
    <property type="match status" value="1"/>
</dbReference>
<sequence length="353" mass="38107">MKSNSYFLVTLVDRIYFRILCACLFISATGIIQQSHAQNFVIGGVSYVPCSPSETVVAPFTTTAGGVTTKPYSGLVLIKVSGMGQSAGASLNDAFYFNIPQNPTHEPNFFQLATTTGASVFEFPVNPNTAYRHIVYDVDAGLAVMPPYVPPFRSDSTYTFIINMNTLAPAPSGPAILRLGVSDGFTIDNSGAYTVKVTQLCEGCGKNGDKVLICHNGKEICISQSAVKNHIDHGDVFGHCPVASKESDIEARRETLISGSVLPGKLQVSVSPNPATTSTKIFYELPFECHVVIKVYDLLGKEIATLVNADSKAGHYSKEFNVSAFQKGLYFFRTTVKTKGGVWEKTGKINVVK</sequence>
<gene>
    <name evidence="2" type="ORF">A3860_37775</name>
</gene>
<dbReference type="STRING" id="1703345.A3860_37775"/>
<feature type="domain" description="Secretion system C-terminal sorting" evidence="1">
    <location>
        <begin position="271"/>
        <end position="338"/>
    </location>
</feature>
<proteinExistence type="predicted"/>
<protein>
    <recommendedName>
        <fullName evidence="1">Secretion system C-terminal sorting domain-containing protein</fullName>
    </recommendedName>
</protein>